<gene>
    <name evidence="2" type="ORF">PHACADRAFT_203856</name>
</gene>
<dbReference type="EMBL" id="JH930468">
    <property type="protein sequence ID" value="EKM60706.1"/>
    <property type="molecule type" value="Genomic_DNA"/>
</dbReference>
<dbReference type="GeneID" id="18912232"/>
<feature type="region of interest" description="Disordered" evidence="1">
    <location>
        <begin position="146"/>
        <end position="188"/>
    </location>
</feature>
<evidence type="ECO:0000256" key="1">
    <source>
        <dbReference type="SAM" id="MobiDB-lite"/>
    </source>
</evidence>
<dbReference type="InParanoid" id="K5VCN8"/>
<dbReference type="AlphaFoldDB" id="K5VCN8"/>
<evidence type="ECO:0000313" key="2">
    <source>
        <dbReference type="EMBL" id="EKM60706.1"/>
    </source>
</evidence>
<feature type="compositionally biased region" description="Polar residues" evidence="1">
    <location>
        <begin position="159"/>
        <end position="181"/>
    </location>
</feature>
<dbReference type="KEGG" id="pco:PHACADRAFT_203856"/>
<feature type="region of interest" description="Disordered" evidence="1">
    <location>
        <begin position="356"/>
        <end position="383"/>
    </location>
</feature>
<feature type="compositionally biased region" description="Low complexity" evidence="1">
    <location>
        <begin position="362"/>
        <end position="379"/>
    </location>
</feature>
<proteinExistence type="predicted"/>
<dbReference type="OrthoDB" id="3365514at2759"/>
<dbReference type="HOGENOM" id="CLU_047740_0_0_1"/>
<feature type="region of interest" description="Disordered" evidence="1">
    <location>
        <begin position="1"/>
        <end position="50"/>
    </location>
</feature>
<dbReference type="Proteomes" id="UP000008370">
    <property type="component" value="Unassembled WGS sequence"/>
</dbReference>
<accession>K5VCN8</accession>
<dbReference type="RefSeq" id="XP_007390153.1">
    <property type="nucleotide sequence ID" value="XM_007390091.1"/>
</dbReference>
<sequence>MAPKPRPVQSRLSSAAKDGINQLQKTPNPQVMPPPPLPASAPAAPPPPKGILVPEATALSNCLRSAVVKTGQVVQFYADTKKLGIHRYTPYPPRTLTSSLGREVEKYGQLCDAIQSQLRRAITVLQRDLKREQDRIEAAEAEAAARAAAAAAPPPQEETSLISPAQEGESATVSLPGQAQKTPGLPARRQSTISLSSLHRPPFPHKLDLSAATLRLDPNDPLLQPGLSSPVTLAPKSSISKVPPDFTFGAPQDVDIDLTLGDDVVPSASGVVDTALGSSADKPIELDLDLDMDIFGDPHAAGDIAAAGGHVGLGGADVVPKQEQIDLDLFSGYERSSDSNTAKADAELLAAAQAIPPHEGHSSSGPSQSDPNQQSQSGDASALTQPFPSMLEAINAAAADMGQSGTDSGAAPPGSENFDFGGFEFLADGSMDTSAMDIQMQDLFDMNTNVTDPRPPQAS</sequence>
<protein>
    <submittedName>
        <fullName evidence="2">Uncharacterized protein</fullName>
    </submittedName>
</protein>
<organism evidence="2 3">
    <name type="scientific">Phanerochaete carnosa (strain HHB-10118-sp)</name>
    <name type="common">White-rot fungus</name>
    <name type="synonym">Peniophora carnosa</name>
    <dbReference type="NCBI Taxonomy" id="650164"/>
    <lineage>
        <taxon>Eukaryota</taxon>
        <taxon>Fungi</taxon>
        <taxon>Dikarya</taxon>
        <taxon>Basidiomycota</taxon>
        <taxon>Agaricomycotina</taxon>
        <taxon>Agaricomycetes</taxon>
        <taxon>Polyporales</taxon>
        <taxon>Phanerochaetaceae</taxon>
        <taxon>Phanerochaete</taxon>
    </lineage>
</organism>
<evidence type="ECO:0000313" key="3">
    <source>
        <dbReference type="Proteomes" id="UP000008370"/>
    </source>
</evidence>
<name>K5VCN8_PHACS</name>
<reference evidence="2 3" key="1">
    <citation type="journal article" date="2012" name="BMC Genomics">
        <title>Comparative genomics of the white-rot fungi, Phanerochaete carnosa and P. chrysosporium, to elucidate the genetic basis of the distinct wood types they colonize.</title>
        <authorList>
            <person name="Suzuki H."/>
            <person name="MacDonald J."/>
            <person name="Syed K."/>
            <person name="Salamov A."/>
            <person name="Hori C."/>
            <person name="Aerts A."/>
            <person name="Henrissat B."/>
            <person name="Wiebenga A."/>
            <person name="vanKuyk P.A."/>
            <person name="Barry K."/>
            <person name="Lindquist E."/>
            <person name="LaButti K."/>
            <person name="Lapidus A."/>
            <person name="Lucas S."/>
            <person name="Coutinho P."/>
            <person name="Gong Y."/>
            <person name="Samejima M."/>
            <person name="Mahadevan R."/>
            <person name="Abou-Zaid M."/>
            <person name="de Vries R.P."/>
            <person name="Igarashi K."/>
            <person name="Yadav J.S."/>
            <person name="Grigoriev I.V."/>
            <person name="Master E.R."/>
        </authorList>
    </citation>
    <scope>NUCLEOTIDE SEQUENCE [LARGE SCALE GENOMIC DNA]</scope>
    <source>
        <strain evidence="2 3">HHB-10118-sp</strain>
    </source>
</reference>
<keyword evidence="3" id="KW-1185">Reference proteome</keyword>
<feature type="compositionally biased region" description="Pro residues" evidence="1">
    <location>
        <begin position="30"/>
        <end position="49"/>
    </location>
</feature>